<reference evidence="2" key="1">
    <citation type="journal article" date="2019" name="Int. J. Syst. Evol. Microbiol.">
        <title>The Global Catalogue of Microorganisms (GCM) 10K type strain sequencing project: providing services to taxonomists for standard genome sequencing and annotation.</title>
        <authorList>
            <consortium name="The Broad Institute Genomics Platform"/>
            <consortium name="The Broad Institute Genome Sequencing Center for Infectious Disease"/>
            <person name="Wu L."/>
            <person name="Ma J."/>
        </authorList>
    </citation>
    <scope>NUCLEOTIDE SEQUENCE [LARGE SCALE GENOMIC DNA]</scope>
    <source>
        <strain evidence="2">KCTC 42087</strain>
    </source>
</reference>
<evidence type="ECO:0000313" key="2">
    <source>
        <dbReference type="Proteomes" id="UP001596074"/>
    </source>
</evidence>
<keyword evidence="1" id="KW-0489">Methyltransferase</keyword>
<keyword evidence="1" id="KW-0687">Ribonucleoprotein</keyword>
<comment type="caution">
    <text evidence="1">The sequence shown here is derived from an EMBL/GenBank/DDBJ whole genome shotgun (WGS) entry which is preliminary data.</text>
</comment>
<accession>A0ABW0ZN24</accession>
<keyword evidence="2" id="KW-1185">Reference proteome</keyword>
<dbReference type="PANTHER" id="PTHR11006">
    <property type="entry name" value="PROTEIN ARGININE N-METHYLTRANSFERASE"/>
    <property type="match status" value="1"/>
</dbReference>
<dbReference type="SUPFAM" id="SSF53335">
    <property type="entry name" value="S-adenosyl-L-methionine-dependent methyltransferases"/>
    <property type="match status" value="1"/>
</dbReference>
<name>A0ABW0ZN24_9ACTN</name>
<proteinExistence type="predicted"/>
<dbReference type="GO" id="GO:0008168">
    <property type="term" value="F:methyltransferase activity"/>
    <property type="evidence" value="ECO:0007669"/>
    <property type="project" value="UniProtKB-KW"/>
</dbReference>
<evidence type="ECO:0000313" key="1">
    <source>
        <dbReference type="EMBL" id="MFC5744686.1"/>
    </source>
</evidence>
<dbReference type="PROSITE" id="PS51678">
    <property type="entry name" value="SAM_MT_PRMT"/>
    <property type="match status" value="1"/>
</dbReference>
<dbReference type="InterPro" id="IPR029063">
    <property type="entry name" value="SAM-dependent_MTases_sf"/>
</dbReference>
<protein>
    <submittedName>
        <fullName evidence="1">50S ribosomal protein L11 methyltransferase</fullName>
    </submittedName>
</protein>
<dbReference type="InterPro" id="IPR025799">
    <property type="entry name" value="Arg_MeTrfase"/>
</dbReference>
<sequence length="409" mass="44176">MITKDTVLMRRPDLIVQLDSANTVRVHHGRVVSEFGAHALALLDVFWRSRTVGEALRLLAPRLAGARALDEAVSTLSQLVSAGVLATEHRLGFTDLVFPMGGYGMAYPNIRMLDDPMRKRLFVRAVKEVVQPGDVVLDLGTGSGILAVAAAQAGARLVYAVEPAQSIGVARAVAERNGFADRITFLRDWSSSVDLPEKADVLTTDIVGNDALDMAIWETVQDARERLLVPGARLVPEVITAYATLVRLPPEFVAAHRVVPEHVEEWNARYGMDFSPVLEHDRDRVAGFYEPPDVAARWARLSPPVPLFDVDLHHRARAFTSTAEVVADQAGAANGVMIHFEARLSPGTTLSTDPAGGCAKSHWFTAGWAFPRPVDVVPGTAVTLAYHYTGDGRAAVELAGSAALEEVTA</sequence>
<dbReference type="Gene3D" id="2.70.160.11">
    <property type="entry name" value="Hnrnp arginine n-methyltransferase1"/>
    <property type="match status" value="1"/>
</dbReference>
<organism evidence="1 2">
    <name type="scientific">Actinomadura rugatobispora</name>
    <dbReference type="NCBI Taxonomy" id="1994"/>
    <lineage>
        <taxon>Bacteria</taxon>
        <taxon>Bacillati</taxon>
        <taxon>Actinomycetota</taxon>
        <taxon>Actinomycetes</taxon>
        <taxon>Streptosporangiales</taxon>
        <taxon>Thermomonosporaceae</taxon>
        <taxon>Actinomadura</taxon>
    </lineage>
</organism>
<dbReference type="Pfam" id="PF06325">
    <property type="entry name" value="PrmA"/>
    <property type="match status" value="1"/>
</dbReference>
<dbReference type="CDD" id="cd02440">
    <property type="entry name" value="AdoMet_MTases"/>
    <property type="match status" value="1"/>
</dbReference>
<dbReference type="Proteomes" id="UP001596074">
    <property type="component" value="Unassembled WGS sequence"/>
</dbReference>
<dbReference type="PANTHER" id="PTHR11006:SF4">
    <property type="entry name" value="PROTEIN ARGININE N-METHYLTRANSFERASE 7"/>
    <property type="match status" value="1"/>
</dbReference>
<dbReference type="RefSeq" id="WP_378280069.1">
    <property type="nucleotide sequence ID" value="NZ_JBHSON010000004.1"/>
</dbReference>
<dbReference type="GO" id="GO:0032259">
    <property type="term" value="P:methylation"/>
    <property type="evidence" value="ECO:0007669"/>
    <property type="project" value="UniProtKB-KW"/>
</dbReference>
<dbReference type="EMBL" id="JBHSON010000004">
    <property type="protein sequence ID" value="MFC5744686.1"/>
    <property type="molecule type" value="Genomic_DNA"/>
</dbReference>
<keyword evidence="1" id="KW-0689">Ribosomal protein</keyword>
<gene>
    <name evidence="1" type="ORF">ACFPZN_03545</name>
</gene>
<dbReference type="Gene3D" id="3.40.50.150">
    <property type="entry name" value="Vaccinia Virus protein VP39"/>
    <property type="match status" value="1"/>
</dbReference>
<keyword evidence="1" id="KW-0808">Transferase</keyword>
<dbReference type="GO" id="GO:0005840">
    <property type="term" value="C:ribosome"/>
    <property type="evidence" value="ECO:0007669"/>
    <property type="project" value="UniProtKB-KW"/>
</dbReference>